<keyword evidence="1" id="KW-0378">Hydrolase</keyword>
<dbReference type="PANTHER" id="PTHR30404">
    <property type="entry name" value="N-ACETYLMURAMOYL-L-ALANINE AMIDASE"/>
    <property type="match status" value="1"/>
</dbReference>
<protein>
    <submittedName>
        <fullName evidence="3">N-acetylmuramoyl-L-alanine amidase</fullName>
    </submittedName>
</protein>
<gene>
    <name evidence="3" type="ORF">GCM10023321_01650</name>
</gene>
<dbReference type="InterPro" id="IPR050695">
    <property type="entry name" value="N-acetylmuramoyl_amidase_3"/>
</dbReference>
<evidence type="ECO:0000313" key="4">
    <source>
        <dbReference type="Proteomes" id="UP001428817"/>
    </source>
</evidence>
<keyword evidence="4" id="KW-1185">Reference proteome</keyword>
<feature type="domain" description="MurNAc-LAA" evidence="2">
    <location>
        <begin position="110"/>
        <end position="231"/>
    </location>
</feature>
<dbReference type="InterPro" id="IPR002508">
    <property type="entry name" value="MurNAc-LAA_cat"/>
</dbReference>
<dbReference type="SMART" id="SM00646">
    <property type="entry name" value="Ami_3"/>
    <property type="match status" value="1"/>
</dbReference>
<comment type="caution">
    <text evidence="3">The sequence shown here is derived from an EMBL/GenBank/DDBJ whole genome shotgun (WGS) entry which is preliminary data.</text>
</comment>
<organism evidence="3 4">
    <name type="scientific">Pseudonocardia eucalypti</name>
    <dbReference type="NCBI Taxonomy" id="648755"/>
    <lineage>
        <taxon>Bacteria</taxon>
        <taxon>Bacillati</taxon>
        <taxon>Actinomycetota</taxon>
        <taxon>Actinomycetes</taxon>
        <taxon>Pseudonocardiales</taxon>
        <taxon>Pseudonocardiaceae</taxon>
        <taxon>Pseudonocardia</taxon>
    </lineage>
</organism>
<dbReference type="PANTHER" id="PTHR30404:SF0">
    <property type="entry name" value="N-ACETYLMURAMOYL-L-ALANINE AMIDASE AMIC"/>
    <property type="match status" value="1"/>
</dbReference>
<dbReference type="Pfam" id="PF01520">
    <property type="entry name" value="Amidase_3"/>
    <property type="match status" value="1"/>
</dbReference>
<proteinExistence type="predicted"/>
<dbReference type="CDD" id="cd02696">
    <property type="entry name" value="MurNAc-LAA"/>
    <property type="match status" value="1"/>
</dbReference>
<reference evidence="4" key="1">
    <citation type="journal article" date="2019" name="Int. J. Syst. Evol. Microbiol.">
        <title>The Global Catalogue of Microorganisms (GCM) 10K type strain sequencing project: providing services to taxonomists for standard genome sequencing and annotation.</title>
        <authorList>
            <consortium name="The Broad Institute Genomics Platform"/>
            <consortium name="The Broad Institute Genome Sequencing Center for Infectious Disease"/>
            <person name="Wu L."/>
            <person name="Ma J."/>
        </authorList>
    </citation>
    <scope>NUCLEOTIDE SEQUENCE [LARGE SCALE GENOMIC DNA]</scope>
    <source>
        <strain evidence="4">JCM 18303</strain>
    </source>
</reference>
<evidence type="ECO:0000259" key="2">
    <source>
        <dbReference type="SMART" id="SM00646"/>
    </source>
</evidence>
<evidence type="ECO:0000313" key="3">
    <source>
        <dbReference type="EMBL" id="GAA5144758.1"/>
    </source>
</evidence>
<dbReference type="EMBL" id="BAABJP010000001">
    <property type="protein sequence ID" value="GAA5144758.1"/>
    <property type="molecule type" value="Genomic_DNA"/>
</dbReference>
<dbReference type="SUPFAM" id="SSF53187">
    <property type="entry name" value="Zn-dependent exopeptidases"/>
    <property type="match status" value="1"/>
</dbReference>
<accession>A0ABP9PDC6</accession>
<dbReference type="Gene3D" id="3.40.630.40">
    <property type="entry name" value="Zn-dependent exopeptidases"/>
    <property type="match status" value="1"/>
</dbReference>
<dbReference type="Proteomes" id="UP001428817">
    <property type="component" value="Unassembled WGS sequence"/>
</dbReference>
<sequence length="240" mass="24686">MVHPGHAVVSSDLGDRATQAVQGRVIVLDPGHNGGNASHATEINKQVSDGRGGTKACNTTGTATNAGYTEHAFTFDVAQRVAAVLREKSVQVVMTRDNDTGVGPCVDVRGKAAERAGAEAMVSIHADGSSPGGRGFHVAYPSPPVNAAQGAPSLALATALRDGMRDSGLPLSTYLGKQGLAARSDLAGLNLATRPVALVECANMRNAAEAALVSSPDGRQRYAQAIAAGILRWLEQTPRS</sequence>
<name>A0ABP9PDC6_9PSEU</name>
<evidence type="ECO:0000256" key="1">
    <source>
        <dbReference type="ARBA" id="ARBA00022801"/>
    </source>
</evidence>